<feature type="compositionally biased region" description="Low complexity" evidence="1">
    <location>
        <begin position="148"/>
        <end position="166"/>
    </location>
</feature>
<feature type="compositionally biased region" description="Basic and acidic residues" evidence="1">
    <location>
        <begin position="211"/>
        <end position="224"/>
    </location>
</feature>
<organism evidence="2">
    <name type="scientific">Spironucleus salmonicida</name>
    <dbReference type="NCBI Taxonomy" id="348837"/>
    <lineage>
        <taxon>Eukaryota</taxon>
        <taxon>Metamonada</taxon>
        <taxon>Diplomonadida</taxon>
        <taxon>Hexamitidae</taxon>
        <taxon>Hexamitinae</taxon>
        <taxon>Spironucleus</taxon>
    </lineage>
</organism>
<proteinExistence type="predicted"/>
<sequence>MTPHPAPGRQLHNRKSALRDRAYEQGITGCQHSKQPHIPKPPSAIPQPGQSTETRNYGPAAHQHGEIELPLVEFCYLRRGQRRQFFPPTRMPAKGTAAGPSAWRSGIGNGTWTGNLKIITSQLASGTLHAGLPQGSRAHRVRRRRPALRGPAAARRAGRPDAGAAGRRLRAGGRALRRGGLRSGGGLLRGHPRSRCVPVRDSAERPLPARPPREGGREVRRDVVPGHVLHGPLPRAPRAAAPPHGLLGPRPRLGARRLPGPAQPLQARRRVRLRRGRRLRALRQPGRPGTSPTRGPCDMGHVARFLASRTNSALPRADGRGLSALLPGARPPCCCCPTSVRTPPRWTPCTPGDTSGCSTRTARACPTTATASTRSRAGRRVLIRGAAQQYAVLRGEVGAVLAQLASGEFAMLSEAELVQQLSSE</sequence>
<dbReference type="VEuPathDB" id="GiardiaDB:SS50377_24048"/>
<feature type="region of interest" description="Disordered" evidence="1">
    <location>
        <begin position="30"/>
        <end position="62"/>
    </location>
</feature>
<evidence type="ECO:0000313" key="2">
    <source>
        <dbReference type="EMBL" id="EST48151.1"/>
    </source>
</evidence>
<dbReference type="VEuPathDB" id="GiardiaDB:SS50377_24112"/>
<accession>V6LWQ9</accession>
<evidence type="ECO:0000256" key="1">
    <source>
        <dbReference type="SAM" id="MobiDB-lite"/>
    </source>
</evidence>
<feature type="compositionally biased region" description="Low complexity" evidence="1">
    <location>
        <begin position="225"/>
        <end position="266"/>
    </location>
</feature>
<dbReference type="AlphaFoldDB" id="V6LWQ9"/>
<feature type="compositionally biased region" description="Basic residues" evidence="1">
    <location>
        <begin position="167"/>
        <end position="180"/>
    </location>
</feature>
<dbReference type="EMBL" id="KI546000">
    <property type="protein sequence ID" value="EST48151.1"/>
    <property type="molecule type" value="Genomic_DNA"/>
</dbReference>
<feature type="compositionally biased region" description="Basic residues" evidence="1">
    <location>
        <begin position="137"/>
        <end position="147"/>
    </location>
</feature>
<name>V6LWQ9_9EUKA</name>
<protein>
    <submittedName>
        <fullName evidence="2">Uncharacterized protein</fullName>
    </submittedName>
</protein>
<reference evidence="2" key="1">
    <citation type="journal article" date="2014" name="PLoS Genet.">
        <title>The Genome of Spironucleus salmonicida Highlights a Fish Pathogen Adapted to Fluctuating Environments.</title>
        <authorList>
            <person name="Xu F."/>
            <person name="Jerlstrom-Hultqvist J."/>
            <person name="Einarsson E."/>
            <person name="Astvaldsson A."/>
            <person name="Svard S.G."/>
            <person name="Andersson J.O."/>
        </authorList>
    </citation>
    <scope>NUCLEOTIDE SEQUENCE</scope>
</reference>
<feature type="region of interest" description="Disordered" evidence="1">
    <location>
        <begin position="129"/>
        <end position="266"/>
    </location>
</feature>
<gene>
    <name evidence="2" type="ORF">SS50377_11712</name>
</gene>